<dbReference type="AlphaFoldDB" id="A0A975GIH9"/>
<accession>A0A975GIH9</accession>
<organism evidence="1 2">
    <name type="scientific">Desulfonema limicola</name>
    <dbReference type="NCBI Taxonomy" id="45656"/>
    <lineage>
        <taxon>Bacteria</taxon>
        <taxon>Pseudomonadati</taxon>
        <taxon>Thermodesulfobacteriota</taxon>
        <taxon>Desulfobacteria</taxon>
        <taxon>Desulfobacterales</taxon>
        <taxon>Desulfococcaceae</taxon>
        <taxon>Desulfonema</taxon>
    </lineage>
</organism>
<proteinExistence type="predicted"/>
<dbReference type="Proteomes" id="UP000663720">
    <property type="component" value="Chromosome"/>
</dbReference>
<dbReference type="KEGG" id="dli:dnl_49990"/>
<reference evidence="1" key="1">
    <citation type="journal article" date="2021" name="Microb. Physiol.">
        <title>Proteogenomic Insights into the Physiology of Marine, Sulfate-Reducing, Filamentous Desulfonema limicola and Desulfonema magnum.</title>
        <authorList>
            <person name="Schnaars V."/>
            <person name="Wohlbrand L."/>
            <person name="Scheve S."/>
            <person name="Hinrichs C."/>
            <person name="Reinhardt R."/>
            <person name="Rabus R."/>
        </authorList>
    </citation>
    <scope>NUCLEOTIDE SEQUENCE</scope>
    <source>
        <strain evidence="1">5ac10</strain>
    </source>
</reference>
<name>A0A975GIH9_9BACT</name>
<sequence>MNGETGETIKAVVRIVPEEKYPFKILEARTSNKEKISVTMEEKQSEKGVEYLITVFNLQNTPTRYFEKVILKTDSKLRPELEINVYTNITDKKS</sequence>
<evidence type="ECO:0000313" key="2">
    <source>
        <dbReference type="Proteomes" id="UP000663720"/>
    </source>
</evidence>
<gene>
    <name evidence="1" type="ORF">dnl_49990</name>
</gene>
<evidence type="ECO:0000313" key="1">
    <source>
        <dbReference type="EMBL" id="QTA82620.1"/>
    </source>
</evidence>
<dbReference type="EMBL" id="CP061799">
    <property type="protein sequence ID" value="QTA82620.1"/>
    <property type="molecule type" value="Genomic_DNA"/>
</dbReference>
<keyword evidence="2" id="KW-1185">Reference proteome</keyword>
<protein>
    <submittedName>
        <fullName evidence="1">Uncharacterized protein</fullName>
    </submittedName>
</protein>